<dbReference type="InterPro" id="IPR016069">
    <property type="entry name" value="Translin_C"/>
</dbReference>
<reference evidence="8 9" key="1">
    <citation type="submission" date="2015-01" db="EMBL/GenBank/DDBJ databases">
        <title>The Genome Sequence of Exophiala mesophila CBS40295.</title>
        <authorList>
            <consortium name="The Broad Institute Genomics Platform"/>
            <person name="Cuomo C."/>
            <person name="de Hoog S."/>
            <person name="Gorbushina A."/>
            <person name="Stielow B."/>
            <person name="Teixiera M."/>
            <person name="Abouelleil A."/>
            <person name="Chapman S.B."/>
            <person name="Priest M."/>
            <person name="Young S.K."/>
            <person name="Wortman J."/>
            <person name="Nusbaum C."/>
            <person name="Birren B."/>
        </authorList>
    </citation>
    <scope>NUCLEOTIDE SEQUENCE [LARGE SCALE GENOMIC DNA]</scope>
    <source>
        <strain evidence="8 9">CBS 40295</strain>
    </source>
</reference>
<evidence type="ECO:0008006" key="10">
    <source>
        <dbReference type="Google" id="ProtNLM"/>
    </source>
</evidence>
<dbReference type="AlphaFoldDB" id="A0A0D1ZUP9"/>
<dbReference type="Gene3D" id="1.20.58.200">
    <property type="entry name" value="Translin, domain 2"/>
    <property type="match status" value="1"/>
</dbReference>
<dbReference type="GO" id="GO:0005634">
    <property type="term" value="C:nucleus"/>
    <property type="evidence" value="ECO:0007669"/>
    <property type="project" value="UniProtKB-SubCell"/>
</dbReference>
<dbReference type="Gene3D" id="1.20.58.190">
    <property type="entry name" value="Translin, domain 1"/>
    <property type="match status" value="1"/>
</dbReference>
<dbReference type="SUPFAM" id="SSF74784">
    <property type="entry name" value="Translin"/>
    <property type="match status" value="1"/>
</dbReference>
<dbReference type="GeneID" id="27319248"/>
<evidence type="ECO:0000256" key="7">
    <source>
        <dbReference type="ARBA" id="ARBA00023242"/>
    </source>
</evidence>
<dbReference type="RefSeq" id="XP_016229263.1">
    <property type="nucleotide sequence ID" value="XM_016365614.1"/>
</dbReference>
<keyword evidence="6" id="KW-0238">DNA-binding</keyword>
<dbReference type="Pfam" id="PF01997">
    <property type="entry name" value="Translin"/>
    <property type="match status" value="1"/>
</dbReference>
<dbReference type="OrthoDB" id="829at2759"/>
<dbReference type="InterPro" id="IPR016068">
    <property type="entry name" value="Translin_N"/>
</dbReference>
<gene>
    <name evidence="8" type="ORF">PV10_01403</name>
</gene>
<dbReference type="GO" id="GO:0016070">
    <property type="term" value="P:RNA metabolic process"/>
    <property type="evidence" value="ECO:0007669"/>
    <property type="project" value="InterPro"/>
</dbReference>
<dbReference type="GO" id="GO:0003697">
    <property type="term" value="F:single-stranded DNA binding"/>
    <property type="evidence" value="ECO:0007669"/>
    <property type="project" value="InterPro"/>
</dbReference>
<keyword evidence="7" id="KW-0539">Nucleus</keyword>
<dbReference type="OMA" id="DAFHFTI"/>
<evidence type="ECO:0000313" key="9">
    <source>
        <dbReference type="Proteomes" id="UP000054302"/>
    </source>
</evidence>
<dbReference type="GO" id="GO:0043565">
    <property type="term" value="F:sequence-specific DNA binding"/>
    <property type="evidence" value="ECO:0007669"/>
    <property type="project" value="InterPro"/>
</dbReference>
<dbReference type="Proteomes" id="UP000054302">
    <property type="component" value="Unassembled WGS sequence"/>
</dbReference>
<name>A0A0D1ZUP9_EXOME</name>
<evidence type="ECO:0000256" key="3">
    <source>
        <dbReference type="ARBA" id="ARBA00005902"/>
    </source>
</evidence>
<evidence type="ECO:0000256" key="1">
    <source>
        <dbReference type="ARBA" id="ARBA00004123"/>
    </source>
</evidence>
<dbReference type="FunFam" id="1.20.58.200:FF:000002">
    <property type="entry name" value="Putative translin"/>
    <property type="match status" value="1"/>
</dbReference>
<protein>
    <recommendedName>
        <fullName evidence="10">Translin</fullName>
    </recommendedName>
</protein>
<dbReference type="CDD" id="cd14819">
    <property type="entry name" value="Translin"/>
    <property type="match status" value="1"/>
</dbReference>
<dbReference type="InterPro" id="IPR002848">
    <property type="entry name" value="Translin_fam"/>
</dbReference>
<evidence type="ECO:0000256" key="5">
    <source>
        <dbReference type="ARBA" id="ARBA00022884"/>
    </source>
</evidence>
<evidence type="ECO:0000313" key="8">
    <source>
        <dbReference type="EMBL" id="KIV97689.1"/>
    </source>
</evidence>
<keyword evidence="9" id="KW-1185">Reference proteome</keyword>
<sequence length="240" mass="26957">MSSIADLTNPVPTTASPHVDPAIFTSLQSKIDEESAIRDELKAFVETLQKQGRLTQSILSRIHNTPTAELENTVLKPAFEALEQQAQTVKQLSEAASKYPFYRWNSIWQRDIQAVITSIQIADWLKSGTLATIEEIGQRLTVPVNLKSEDAFHITIEDYLLALTNTLEELARLAPNAVTLGDYSRPLQISKFIKDIHAGFQLLNLKNDALRRRSDAVKYQVKKVEDVVYDLSLRGLIPKS</sequence>
<dbReference type="InterPro" id="IPR033956">
    <property type="entry name" value="Translin"/>
</dbReference>
<dbReference type="PANTHER" id="PTHR10741">
    <property type="entry name" value="TRANSLIN AND TRANSLIN ASSOCIATED PROTEIN X"/>
    <property type="match status" value="1"/>
</dbReference>
<dbReference type="GO" id="GO:0003723">
    <property type="term" value="F:RNA binding"/>
    <property type="evidence" value="ECO:0007669"/>
    <property type="project" value="UniProtKB-KW"/>
</dbReference>
<comment type="similarity">
    <text evidence="3">Belongs to the translin family.</text>
</comment>
<evidence type="ECO:0000256" key="6">
    <source>
        <dbReference type="ARBA" id="ARBA00023125"/>
    </source>
</evidence>
<evidence type="ECO:0000256" key="2">
    <source>
        <dbReference type="ARBA" id="ARBA00004496"/>
    </source>
</evidence>
<evidence type="ECO:0000256" key="4">
    <source>
        <dbReference type="ARBA" id="ARBA00022490"/>
    </source>
</evidence>
<keyword evidence="5" id="KW-0694">RNA-binding</keyword>
<dbReference type="GO" id="GO:0005737">
    <property type="term" value="C:cytoplasm"/>
    <property type="evidence" value="ECO:0007669"/>
    <property type="project" value="UniProtKB-SubCell"/>
</dbReference>
<dbReference type="VEuPathDB" id="FungiDB:PV10_01403"/>
<dbReference type="EMBL" id="KN847520">
    <property type="protein sequence ID" value="KIV97689.1"/>
    <property type="molecule type" value="Genomic_DNA"/>
</dbReference>
<accession>A0A0D1ZUP9</accession>
<keyword evidence="4" id="KW-0963">Cytoplasm</keyword>
<dbReference type="HOGENOM" id="CLU_079179_0_0_1"/>
<proteinExistence type="inferred from homology"/>
<organism evidence="8 9">
    <name type="scientific">Exophiala mesophila</name>
    <name type="common">Black yeast-like fungus</name>
    <dbReference type="NCBI Taxonomy" id="212818"/>
    <lineage>
        <taxon>Eukaryota</taxon>
        <taxon>Fungi</taxon>
        <taxon>Dikarya</taxon>
        <taxon>Ascomycota</taxon>
        <taxon>Pezizomycotina</taxon>
        <taxon>Eurotiomycetes</taxon>
        <taxon>Chaetothyriomycetidae</taxon>
        <taxon>Chaetothyriales</taxon>
        <taxon>Herpotrichiellaceae</taxon>
        <taxon>Exophiala</taxon>
    </lineage>
</organism>
<comment type="subcellular location">
    <subcellularLocation>
        <location evidence="2">Cytoplasm</location>
    </subcellularLocation>
    <subcellularLocation>
        <location evidence="1">Nucleus</location>
    </subcellularLocation>
</comment>
<dbReference type="STRING" id="212818.A0A0D1ZUP9"/>
<dbReference type="InterPro" id="IPR036081">
    <property type="entry name" value="Translin_sf"/>
</dbReference>